<dbReference type="EMBL" id="JABKKE010000004">
    <property type="protein sequence ID" value="NPE13403.1"/>
    <property type="molecule type" value="Genomic_DNA"/>
</dbReference>
<sequence length="52" mass="5971">MKNKDKNQEEPYKAFRGVFPFPKVLASVETLTLTFSVKSDLMINFAGKIDFE</sequence>
<name>A0ABX2ATU9_9BACT</name>
<dbReference type="GeneID" id="82156829"/>
<proteinExistence type="predicted"/>
<organism evidence="1 2">
    <name type="scientific">Xylanibacter rodentium</name>
    <dbReference type="NCBI Taxonomy" id="2736289"/>
    <lineage>
        <taxon>Bacteria</taxon>
        <taxon>Pseudomonadati</taxon>
        <taxon>Bacteroidota</taxon>
        <taxon>Bacteroidia</taxon>
        <taxon>Bacteroidales</taxon>
        <taxon>Prevotellaceae</taxon>
        <taxon>Xylanibacter</taxon>
    </lineage>
</organism>
<protein>
    <submittedName>
        <fullName evidence="1">Uncharacterized protein</fullName>
    </submittedName>
</protein>
<dbReference type="Proteomes" id="UP001193734">
    <property type="component" value="Unassembled WGS sequence"/>
</dbReference>
<evidence type="ECO:0000313" key="2">
    <source>
        <dbReference type="Proteomes" id="UP001193734"/>
    </source>
</evidence>
<dbReference type="RefSeq" id="WP_172176527.1">
    <property type="nucleotide sequence ID" value="NZ_CASGIA010000021.1"/>
</dbReference>
<evidence type="ECO:0000313" key="1">
    <source>
        <dbReference type="EMBL" id="NPE13403.1"/>
    </source>
</evidence>
<gene>
    <name evidence="1" type="ORF">HPS55_03530</name>
</gene>
<keyword evidence="2" id="KW-1185">Reference proteome</keyword>
<comment type="caution">
    <text evidence="1">The sequence shown here is derived from an EMBL/GenBank/DDBJ whole genome shotgun (WGS) entry which is preliminary data.</text>
</comment>
<reference evidence="1 2" key="1">
    <citation type="submission" date="2020-05" db="EMBL/GenBank/DDBJ databases">
        <title>Distinct polysaccharide utilization as determinants for interspecies competition between intestinal Prevotella spp.</title>
        <authorList>
            <person name="Galvez E.J.C."/>
            <person name="Iljazovic A."/>
            <person name="Strowig T."/>
        </authorList>
    </citation>
    <scope>NUCLEOTIDE SEQUENCE [LARGE SCALE GENOMIC DNA]</scope>
    <source>
        <strain evidence="1 2">PROD</strain>
    </source>
</reference>
<accession>A0ABX2ATU9</accession>